<dbReference type="Gene3D" id="2.60.120.1440">
    <property type="match status" value="1"/>
</dbReference>
<evidence type="ECO:0000259" key="2">
    <source>
        <dbReference type="Pfam" id="PF04773"/>
    </source>
</evidence>
<dbReference type="Gene3D" id="3.55.50.30">
    <property type="match status" value="1"/>
</dbReference>
<sequence length="380" mass="40835">MSQPNNKAALFNRLLTDSCTPADTAALISWLGSPAVAKDPETVALIEEQLASMPGASEVNPAVIARLQALLPAILQQEPVAAPRGRIRKLLTMAAAAAGILIISTIAYLSLYQPPAPSRIAMAVPGGNKATLTLADGRVLQLDSARKTIVQGEQAIEQDNGTLRYSAAATTGMNTLVTPRGGQYTLQLPDGSKVWLNADSKLHYPAAFSGSERVVTLEGEAFFEPAANPERPFKVITGTVTTEVLGTSFNINAYSDDHQISTTVLTGAVKINTAEKEQVVRPNQQGTVVNSGTHISLKKVNAYKIASWKDGMIAFENMEVPAVMNMIARWYNVDISYEGAIPQVLMSGEFKRSTSLAEVLKIMNYSGIRCELKEQTIVVY</sequence>
<evidence type="ECO:0000313" key="4">
    <source>
        <dbReference type="EMBL" id="SHL23669.1"/>
    </source>
</evidence>
<keyword evidence="5" id="KW-1185">Reference proteome</keyword>
<name>A0A1M6Z031_9BACT</name>
<proteinExistence type="predicted"/>
<dbReference type="InterPro" id="IPR032508">
    <property type="entry name" value="FecR_C"/>
</dbReference>
<dbReference type="InterPro" id="IPR006860">
    <property type="entry name" value="FecR"/>
</dbReference>
<dbReference type="AlphaFoldDB" id="A0A1M6Z031"/>
<dbReference type="GO" id="GO:0016989">
    <property type="term" value="F:sigma factor antagonist activity"/>
    <property type="evidence" value="ECO:0007669"/>
    <property type="project" value="TreeGrafter"/>
</dbReference>
<feature type="domain" description="Protein FecR C-terminal" evidence="3">
    <location>
        <begin position="313"/>
        <end position="379"/>
    </location>
</feature>
<feature type="transmembrane region" description="Helical" evidence="1">
    <location>
        <begin position="90"/>
        <end position="111"/>
    </location>
</feature>
<keyword evidence="1" id="KW-0472">Membrane</keyword>
<keyword evidence="1" id="KW-1133">Transmembrane helix</keyword>
<dbReference type="PIRSF" id="PIRSF018266">
    <property type="entry name" value="FecR"/>
    <property type="match status" value="1"/>
</dbReference>
<evidence type="ECO:0000256" key="1">
    <source>
        <dbReference type="SAM" id="Phobius"/>
    </source>
</evidence>
<reference evidence="4 5" key="1">
    <citation type="submission" date="2016-11" db="EMBL/GenBank/DDBJ databases">
        <authorList>
            <person name="Jaros S."/>
            <person name="Januszkiewicz K."/>
            <person name="Wedrychowicz H."/>
        </authorList>
    </citation>
    <scope>NUCLEOTIDE SEQUENCE [LARGE SCALE GENOMIC DNA]</scope>
    <source>
        <strain evidence="4 5">DSM 27406</strain>
    </source>
</reference>
<keyword evidence="1" id="KW-0812">Transmembrane</keyword>
<dbReference type="PANTHER" id="PTHR30273:SF2">
    <property type="entry name" value="PROTEIN FECR"/>
    <property type="match status" value="1"/>
</dbReference>
<dbReference type="RefSeq" id="WP_073079400.1">
    <property type="nucleotide sequence ID" value="NZ_FRBL01000002.1"/>
</dbReference>
<dbReference type="InterPro" id="IPR012373">
    <property type="entry name" value="Ferrdict_sens_TM"/>
</dbReference>
<protein>
    <submittedName>
        <fullName evidence="4">FecR family protein</fullName>
    </submittedName>
</protein>
<evidence type="ECO:0000313" key="5">
    <source>
        <dbReference type="Proteomes" id="UP000184420"/>
    </source>
</evidence>
<organism evidence="4 5">
    <name type="scientific">Chitinophaga jiangningensis</name>
    <dbReference type="NCBI Taxonomy" id="1419482"/>
    <lineage>
        <taxon>Bacteria</taxon>
        <taxon>Pseudomonadati</taxon>
        <taxon>Bacteroidota</taxon>
        <taxon>Chitinophagia</taxon>
        <taxon>Chitinophagales</taxon>
        <taxon>Chitinophagaceae</taxon>
        <taxon>Chitinophaga</taxon>
    </lineage>
</organism>
<dbReference type="Pfam" id="PF16344">
    <property type="entry name" value="FecR_C"/>
    <property type="match status" value="1"/>
</dbReference>
<feature type="domain" description="FecR protein" evidence="2">
    <location>
        <begin position="175"/>
        <end position="270"/>
    </location>
</feature>
<dbReference type="STRING" id="1419482.SAMN05444266_102557"/>
<dbReference type="OrthoDB" id="1098987at2"/>
<dbReference type="PANTHER" id="PTHR30273">
    <property type="entry name" value="PERIPLASMIC SIGNAL SENSOR AND SIGMA FACTOR ACTIVATOR FECR-RELATED"/>
    <property type="match status" value="1"/>
</dbReference>
<accession>A0A1M6Z031</accession>
<gene>
    <name evidence="4" type="ORF">SAMN05444266_102557</name>
</gene>
<dbReference type="Pfam" id="PF04773">
    <property type="entry name" value="FecR"/>
    <property type="match status" value="1"/>
</dbReference>
<dbReference type="Proteomes" id="UP000184420">
    <property type="component" value="Unassembled WGS sequence"/>
</dbReference>
<evidence type="ECO:0000259" key="3">
    <source>
        <dbReference type="Pfam" id="PF16344"/>
    </source>
</evidence>
<dbReference type="EMBL" id="FRBL01000002">
    <property type="protein sequence ID" value="SHL23669.1"/>
    <property type="molecule type" value="Genomic_DNA"/>
</dbReference>